<protein>
    <submittedName>
        <fullName evidence="10">Apical membrane antigen 1, putative</fullName>
    </submittedName>
</protein>
<dbReference type="Gene3D" id="3.50.4.10">
    <property type="entry name" value="Hepatocyte Growth Factor"/>
    <property type="match status" value="2"/>
</dbReference>
<dbReference type="eggNOG" id="ENOG502SRUQ">
    <property type="taxonomic scope" value="Eukaryota"/>
</dbReference>
<keyword evidence="5 9" id="KW-1133">Transmembrane helix</keyword>
<dbReference type="GO" id="GO:0016020">
    <property type="term" value="C:membrane"/>
    <property type="evidence" value="ECO:0007669"/>
    <property type="project" value="UniProtKB-SubCell"/>
</dbReference>
<dbReference type="STRING" id="1537102.L1LDY1"/>
<sequence>MVCFVFLGLAEAKTSPHGRRASGSKRSQGRRGGGKGDDSRRNGNVWSEYMAKFDIPKVHGSGVYVDLGGTEVVNGSSYRMPTGKCPVAGKSIHLESGADFLNSIAHANPRERGLGFPATEATRVSRGQSISQKISPVSASILRSWGYSNSTDLANCAEYAKNIVISGGSRYRYPFVYDDYNKTCYILYSPMQYNQGAKYCDADGSADEGLSSLVCMYPQKLSDDATLYYGSSSVYPDWDVLCPMHPVKDAMFGSWNGTHCEPMKPVYEESLQSFEECAEFLFEYSPSDVDLAPSASRLPDVERFWSEMKKRNFVAASSVFAPTTVQDKSIKTGGNGINWGNWDGNERVCRLYDVVPTCLILSPGHYALTSISSPSTKDAVPYPCDIDSRGDTPDGDGTLSTALSKEALQCDRYVHTRFSDTCGYYYECSDKPGWNSLPYWLGISAGVIIGIVLIAWLVRSCHGKYGKYKRFDSEDYDDQVIKEFYNEGHQNVRRDEHLNSAAYLWGNTEPRASEVTPVRISKV</sequence>
<feature type="region of interest" description="Disordered" evidence="8">
    <location>
        <begin position="15"/>
        <end position="43"/>
    </location>
</feature>
<name>L1LDY1_THEEQ</name>
<feature type="transmembrane region" description="Helical" evidence="9">
    <location>
        <begin position="437"/>
        <end position="458"/>
    </location>
</feature>
<dbReference type="Gene3D" id="2.60.40.4360">
    <property type="match status" value="1"/>
</dbReference>
<evidence type="ECO:0000256" key="9">
    <source>
        <dbReference type="SAM" id="Phobius"/>
    </source>
</evidence>
<dbReference type="GeneID" id="15806570"/>
<keyword evidence="11" id="KW-1185">Reference proteome</keyword>
<evidence type="ECO:0000256" key="2">
    <source>
        <dbReference type="ARBA" id="ARBA00007098"/>
    </source>
</evidence>
<feature type="compositionally biased region" description="Basic residues" evidence="8">
    <location>
        <begin position="16"/>
        <end position="33"/>
    </location>
</feature>
<evidence type="ECO:0000256" key="6">
    <source>
        <dbReference type="ARBA" id="ARBA00023136"/>
    </source>
</evidence>
<dbReference type="SMART" id="SM00815">
    <property type="entry name" value="AMA-1"/>
    <property type="match status" value="1"/>
</dbReference>
<keyword evidence="4" id="KW-0732">Signal</keyword>
<comment type="caution">
    <text evidence="10">The sequence shown here is derived from an EMBL/GenBank/DDBJ whole genome shotgun (WGS) entry which is preliminary data.</text>
</comment>
<dbReference type="Pfam" id="PF02430">
    <property type="entry name" value="AMA-1"/>
    <property type="match status" value="1"/>
</dbReference>
<evidence type="ECO:0000256" key="7">
    <source>
        <dbReference type="ARBA" id="ARBA00023180"/>
    </source>
</evidence>
<evidence type="ECO:0000313" key="11">
    <source>
        <dbReference type="Proteomes" id="UP000031512"/>
    </source>
</evidence>
<keyword evidence="6 9" id="KW-0472">Membrane</keyword>
<dbReference type="EMBL" id="ACOU01000002">
    <property type="protein sequence ID" value="EKX73647.1"/>
    <property type="molecule type" value="Genomic_DNA"/>
</dbReference>
<gene>
    <name evidence="10" type="ORF">BEWA_036830</name>
</gene>
<evidence type="ECO:0000256" key="4">
    <source>
        <dbReference type="ARBA" id="ARBA00022729"/>
    </source>
</evidence>
<comment type="subcellular location">
    <subcellularLocation>
        <location evidence="1">Membrane</location>
        <topology evidence="1">Single-pass type I membrane protein</topology>
    </subcellularLocation>
</comment>
<evidence type="ECO:0000256" key="5">
    <source>
        <dbReference type="ARBA" id="ARBA00022989"/>
    </source>
</evidence>
<dbReference type="KEGG" id="beq:BEWA_036830"/>
<proteinExistence type="inferred from homology"/>
<reference evidence="10 11" key="1">
    <citation type="journal article" date="2012" name="BMC Genomics">
        <title>Comparative genomic analysis and phylogenetic position of Theileria equi.</title>
        <authorList>
            <person name="Kappmeyer L.S."/>
            <person name="Thiagarajan M."/>
            <person name="Herndon D.R."/>
            <person name="Ramsay J.D."/>
            <person name="Caler E."/>
            <person name="Djikeng A."/>
            <person name="Gillespie J.J."/>
            <person name="Lau A.O."/>
            <person name="Roalson E.H."/>
            <person name="Silva J.C."/>
            <person name="Silva M.G."/>
            <person name="Suarez C.E."/>
            <person name="Ueti M.W."/>
            <person name="Nene V.M."/>
            <person name="Mealey R.H."/>
            <person name="Knowles D.P."/>
            <person name="Brayton K.A."/>
        </authorList>
    </citation>
    <scope>NUCLEOTIDE SEQUENCE [LARGE SCALE GENOMIC DNA]</scope>
    <source>
        <strain evidence="10 11">WA</strain>
    </source>
</reference>
<dbReference type="OrthoDB" id="345315at2759"/>
<dbReference type="AlphaFoldDB" id="L1LDY1"/>
<dbReference type="PRINTS" id="PR01361">
    <property type="entry name" value="MEROZOITESA"/>
</dbReference>
<evidence type="ECO:0000256" key="3">
    <source>
        <dbReference type="ARBA" id="ARBA00022692"/>
    </source>
</evidence>
<accession>L1LDY1</accession>
<organism evidence="10 11">
    <name type="scientific">Theileria equi strain WA</name>
    <dbReference type="NCBI Taxonomy" id="1537102"/>
    <lineage>
        <taxon>Eukaryota</taxon>
        <taxon>Sar</taxon>
        <taxon>Alveolata</taxon>
        <taxon>Apicomplexa</taxon>
        <taxon>Aconoidasida</taxon>
        <taxon>Piroplasmida</taxon>
        <taxon>Theileriidae</taxon>
        <taxon>Theileria</taxon>
    </lineage>
</organism>
<evidence type="ECO:0000256" key="1">
    <source>
        <dbReference type="ARBA" id="ARBA00004479"/>
    </source>
</evidence>
<evidence type="ECO:0000313" key="10">
    <source>
        <dbReference type="EMBL" id="EKX73647.1"/>
    </source>
</evidence>
<dbReference type="VEuPathDB" id="PiroplasmaDB:BEWA_036830"/>
<dbReference type="InterPro" id="IPR003298">
    <property type="entry name" value="Apmem_Ag1"/>
</dbReference>
<keyword evidence="7" id="KW-0325">Glycoprotein</keyword>
<evidence type="ECO:0000256" key="8">
    <source>
        <dbReference type="SAM" id="MobiDB-lite"/>
    </source>
</evidence>
<comment type="similarity">
    <text evidence="2">Belongs to the apicomplexan parasites AMA1 family.</text>
</comment>
<dbReference type="RefSeq" id="XP_004833099.1">
    <property type="nucleotide sequence ID" value="XM_004833042.1"/>
</dbReference>
<keyword evidence="3 9" id="KW-0812">Transmembrane</keyword>
<dbReference type="Proteomes" id="UP000031512">
    <property type="component" value="Unassembled WGS sequence"/>
</dbReference>